<dbReference type="AlphaFoldDB" id="A0A5B8LUI2"/>
<dbReference type="EMBL" id="CP042304">
    <property type="protein sequence ID" value="QDZ11978.1"/>
    <property type="molecule type" value="Genomic_DNA"/>
</dbReference>
<dbReference type="OrthoDB" id="8456506at2"/>
<protein>
    <recommendedName>
        <fullName evidence="3">Phage gp6-like head-tail connector protein</fullName>
    </recommendedName>
</protein>
<evidence type="ECO:0008006" key="3">
    <source>
        <dbReference type="Google" id="ProtNLM"/>
    </source>
</evidence>
<reference evidence="1 2" key="1">
    <citation type="submission" date="2019-07" db="EMBL/GenBank/DDBJ databases">
        <title>Full genome sequence of Devosia sp. Gsoil 520.</title>
        <authorList>
            <person name="Im W.-T."/>
        </authorList>
    </citation>
    <scope>NUCLEOTIDE SEQUENCE [LARGE SCALE GENOMIC DNA]</scope>
    <source>
        <strain evidence="1 2">Gsoil 520</strain>
    </source>
</reference>
<dbReference type="KEGG" id="dea:FPZ08_15230"/>
<name>A0A5B8LUI2_9HYPH</name>
<gene>
    <name evidence="1" type="ORF">FPZ08_15230</name>
</gene>
<sequence length="104" mass="11235">MSTSIETLSKPVKPDSKLASAIDRVTAALGDDDAGISAEALALLLTQATRCYVQRLQQGEYFSPFHPDIEITATEAMILSTEVLKSADLQLFELGMWQSMGSPT</sequence>
<dbReference type="RefSeq" id="WP_146290794.1">
    <property type="nucleotide sequence ID" value="NZ_CP042304.1"/>
</dbReference>
<accession>A0A5B8LUI2</accession>
<evidence type="ECO:0000313" key="2">
    <source>
        <dbReference type="Proteomes" id="UP000315364"/>
    </source>
</evidence>
<proteinExistence type="predicted"/>
<keyword evidence="2" id="KW-1185">Reference proteome</keyword>
<organism evidence="1 2">
    <name type="scientific">Devosia ginsengisoli</name>
    <dbReference type="NCBI Taxonomy" id="400770"/>
    <lineage>
        <taxon>Bacteria</taxon>
        <taxon>Pseudomonadati</taxon>
        <taxon>Pseudomonadota</taxon>
        <taxon>Alphaproteobacteria</taxon>
        <taxon>Hyphomicrobiales</taxon>
        <taxon>Devosiaceae</taxon>
        <taxon>Devosia</taxon>
    </lineage>
</organism>
<dbReference type="Proteomes" id="UP000315364">
    <property type="component" value="Chromosome"/>
</dbReference>
<evidence type="ECO:0000313" key="1">
    <source>
        <dbReference type="EMBL" id="QDZ11978.1"/>
    </source>
</evidence>